<proteinExistence type="predicted"/>
<keyword evidence="5" id="KW-0547">Nucleotide-binding</keyword>
<dbReference type="AlphaFoldDB" id="A0A544TL95"/>
<comment type="catalytic activity">
    <reaction evidence="1">
        <text>6-hydroxymethyl-7,8-dihydropterin + ATP = (7,8-dihydropterin-6-yl)methyl diphosphate + AMP + H(+)</text>
        <dbReference type="Rhea" id="RHEA:11412"/>
        <dbReference type="ChEBI" id="CHEBI:15378"/>
        <dbReference type="ChEBI" id="CHEBI:30616"/>
        <dbReference type="ChEBI" id="CHEBI:44841"/>
        <dbReference type="ChEBI" id="CHEBI:72950"/>
        <dbReference type="ChEBI" id="CHEBI:456215"/>
        <dbReference type="EC" id="2.7.6.3"/>
    </reaction>
</comment>
<keyword evidence="7" id="KW-0067">ATP-binding</keyword>
<dbReference type="RefSeq" id="WP_142643834.1">
    <property type="nucleotide sequence ID" value="NZ_VDGI01000022.1"/>
</dbReference>
<comment type="caution">
    <text evidence="10">The sequence shown here is derived from an EMBL/GenBank/DDBJ whole genome shotgun (WGS) entry which is preliminary data.</text>
</comment>
<dbReference type="InterPro" id="IPR035907">
    <property type="entry name" value="Hppk_sf"/>
</dbReference>
<evidence type="ECO:0000259" key="9">
    <source>
        <dbReference type="PROSITE" id="PS00794"/>
    </source>
</evidence>
<evidence type="ECO:0000256" key="1">
    <source>
        <dbReference type="ARBA" id="ARBA00000198"/>
    </source>
</evidence>
<evidence type="ECO:0000256" key="4">
    <source>
        <dbReference type="ARBA" id="ARBA00022679"/>
    </source>
</evidence>
<dbReference type="PROSITE" id="PS00794">
    <property type="entry name" value="HPPK"/>
    <property type="match status" value="1"/>
</dbReference>
<dbReference type="NCBIfam" id="TIGR01498">
    <property type="entry name" value="folK"/>
    <property type="match status" value="1"/>
</dbReference>
<dbReference type="OrthoDB" id="9808041at2"/>
<dbReference type="PANTHER" id="PTHR43071">
    <property type="entry name" value="2-AMINO-4-HYDROXY-6-HYDROXYMETHYLDIHYDROPTERIDINE PYROPHOSPHOKINASE"/>
    <property type="match status" value="1"/>
</dbReference>
<organism evidence="10 11">
    <name type="scientific">Psychrobacillus vulpis</name>
    <dbReference type="NCBI Taxonomy" id="2325572"/>
    <lineage>
        <taxon>Bacteria</taxon>
        <taxon>Bacillati</taxon>
        <taxon>Bacillota</taxon>
        <taxon>Bacilli</taxon>
        <taxon>Bacillales</taxon>
        <taxon>Bacillaceae</taxon>
        <taxon>Psychrobacillus</taxon>
    </lineage>
</organism>
<evidence type="ECO:0000256" key="2">
    <source>
        <dbReference type="ARBA" id="ARBA00005051"/>
    </source>
</evidence>
<evidence type="ECO:0000256" key="5">
    <source>
        <dbReference type="ARBA" id="ARBA00022741"/>
    </source>
</evidence>
<sequence length="173" mass="19860">MMNIAYISIGSNIGNRFDYLVQSVNLLNDTLGIDVNRASSVYETDPVGYVDQAAFLNIVVELKTQLTPHELLMRCNEIEEELGRTREIRWGPRTVDLDILLYNEENMKTENLIIPHPRMMERGFVLIPLVELNPNLVEPGTNHSLLKFARAQKEGVRIWKTFDGVDAFVHFED</sequence>
<dbReference type="Gene3D" id="3.30.70.560">
    <property type="entry name" value="7,8-Dihydro-6-hydroxymethylpterin-pyrophosphokinase HPPK"/>
    <property type="match status" value="1"/>
</dbReference>
<dbReference type="InterPro" id="IPR000550">
    <property type="entry name" value="Hppk"/>
</dbReference>
<dbReference type="GO" id="GO:0005524">
    <property type="term" value="F:ATP binding"/>
    <property type="evidence" value="ECO:0007669"/>
    <property type="project" value="UniProtKB-KW"/>
</dbReference>
<evidence type="ECO:0000256" key="3">
    <source>
        <dbReference type="ARBA" id="ARBA00013253"/>
    </source>
</evidence>
<name>A0A544TL95_9BACI</name>
<comment type="pathway">
    <text evidence="2">Cofactor biosynthesis; tetrahydrofolate biosynthesis; 2-amino-4-hydroxy-6-hydroxymethyl-7,8-dihydropteridine diphosphate from 7,8-dihydroneopterin triphosphate: step 4/4.</text>
</comment>
<accession>A0A544TL95</accession>
<dbReference type="EC" id="2.7.6.3" evidence="3"/>
<keyword evidence="8" id="KW-0289">Folate biosynthesis</keyword>
<dbReference type="SUPFAM" id="SSF55083">
    <property type="entry name" value="6-hydroxymethyl-7,8-dihydropterin pyrophosphokinase, HPPK"/>
    <property type="match status" value="1"/>
</dbReference>
<protein>
    <recommendedName>
        <fullName evidence="3">2-amino-4-hydroxy-6-hydroxymethyldihydropteridine diphosphokinase</fullName>
        <ecNumber evidence="3">2.7.6.3</ecNumber>
    </recommendedName>
</protein>
<evidence type="ECO:0000313" key="10">
    <source>
        <dbReference type="EMBL" id="TQR18223.1"/>
    </source>
</evidence>
<dbReference type="GO" id="GO:0016301">
    <property type="term" value="F:kinase activity"/>
    <property type="evidence" value="ECO:0007669"/>
    <property type="project" value="UniProtKB-KW"/>
</dbReference>
<reference evidence="10 11" key="1">
    <citation type="submission" date="2019-06" db="EMBL/GenBank/DDBJ databases">
        <title>Psychrobacillus vulpis sp. nov., a new species isolated from feces of a red fox that inhabits in The Tablas de Daimiel Natural Park, Albacete, Spain.</title>
        <authorList>
            <person name="Rodriguez M."/>
            <person name="Reina J.C."/>
            <person name="Bejar V."/>
            <person name="Llamas I."/>
        </authorList>
    </citation>
    <scope>NUCLEOTIDE SEQUENCE [LARGE SCALE GENOMIC DNA]</scope>
    <source>
        <strain evidence="10 11">Z8</strain>
    </source>
</reference>
<dbReference type="PANTHER" id="PTHR43071:SF1">
    <property type="entry name" value="2-AMINO-4-HYDROXY-6-HYDROXYMETHYLDIHYDROPTERIDINE PYROPHOSPHOKINASE"/>
    <property type="match status" value="1"/>
</dbReference>
<gene>
    <name evidence="10" type="primary">folK</name>
    <name evidence="10" type="ORF">FG384_16390</name>
</gene>
<keyword evidence="6 10" id="KW-0418">Kinase</keyword>
<dbReference type="Pfam" id="PF01288">
    <property type="entry name" value="HPPK"/>
    <property type="match status" value="1"/>
</dbReference>
<feature type="domain" description="7,8-dihydro-6-hydroxymethylpterin-pyrophosphokinase" evidence="9">
    <location>
        <begin position="89"/>
        <end position="100"/>
    </location>
</feature>
<evidence type="ECO:0000256" key="6">
    <source>
        <dbReference type="ARBA" id="ARBA00022777"/>
    </source>
</evidence>
<evidence type="ECO:0000313" key="11">
    <source>
        <dbReference type="Proteomes" id="UP000316626"/>
    </source>
</evidence>
<evidence type="ECO:0000256" key="8">
    <source>
        <dbReference type="ARBA" id="ARBA00022909"/>
    </source>
</evidence>
<dbReference type="GO" id="GO:0003848">
    <property type="term" value="F:2-amino-4-hydroxy-6-hydroxymethyldihydropteridine diphosphokinase activity"/>
    <property type="evidence" value="ECO:0007669"/>
    <property type="project" value="UniProtKB-EC"/>
</dbReference>
<keyword evidence="4 10" id="KW-0808">Transferase</keyword>
<evidence type="ECO:0000256" key="7">
    <source>
        <dbReference type="ARBA" id="ARBA00022840"/>
    </source>
</evidence>
<dbReference type="Proteomes" id="UP000316626">
    <property type="component" value="Unassembled WGS sequence"/>
</dbReference>
<dbReference type="EMBL" id="VDGI01000022">
    <property type="protein sequence ID" value="TQR18223.1"/>
    <property type="molecule type" value="Genomic_DNA"/>
</dbReference>
<dbReference type="CDD" id="cd00483">
    <property type="entry name" value="HPPK"/>
    <property type="match status" value="1"/>
</dbReference>
<dbReference type="GO" id="GO:0046654">
    <property type="term" value="P:tetrahydrofolate biosynthetic process"/>
    <property type="evidence" value="ECO:0007669"/>
    <property type="project" value="UniProtKB-UniPathway"/>
</dbReference>
<keyword evidence="11" id="KW-1185">Reference proteome</keyword>
<dbReference type="GO" id="GO:0046656">
    <property type="term" value="P:folic acid biosynthetic process"/>
    <property type="evidence" value="ECO:0007669"/>
    <property type="project" value="UniProtKB-KW"/>
</dbReference>
<dbReference type="UniPathway" id="UPA00077">
    <property type="reaction ID" value="UER00155"/>
</dbReference>